<evidence type="ECO:0000313" key="1">
    <source>
        <dbReference type="EMBL" id="SHJ66022.1"/>
    </source>
</evidence>
<sequence length="39" mass="4562">MYVNNKGIFFQGNIKGLMEFLKGLEKEYLLVKDLLVKLN</sequence>
<reference evidence="2" key="1">
    <citation type="submission" date="2016-11" db="EMBL/GenBank/DDBJ databases">
        <authorList>
            <person name="Varghese N."/>
            <person name="Submissions S."/>
        </authorList>
    </citation>
    <scope>NUCLEOTIDE SEQUENCE [LARGE SCALE GENOMIC DNA]</scope>
    <source>
        <strain evidence="2">DSM 14826</strain>
    </source>
</reference>
<keyword evidence="2" id="KW-1185">Reference proteome</keyword>
<organism evidence="1 2">
    <name type="scientific">Anaerobranca californiensis DSM 14826</name>
    <dbReference type="NCBI Taxonomy" id="1120989"/>
    <lineage>
        <taxon>Bacteria</taxon>
        <taxon>Bacillati</taxon>
        <taxon>Bacillota</taxon>
        <taxon>Clostridia</taxon>
        <taxon>Eubacteriales</taxon>
        <taxon>Proteinivoracaceae</taxon>
        <taxon>Anaerobranca</taxon>
    </lineage>
</organism>
<accession>A0A1M6L4B0</accession>
<gene>
    <name evidence="1" type="ORF">SAMN02745227_00364</name>
</gene>
<protein>
    <submittedName>
        <fullName evidence="1">Uncharacterized protein</fullName>
    </submittedName>
</protein>
<dbReference type="Proteomes" id="UP000243547">
    <property type="component" value="Unassembled WGS sequence"/>
</dbReference>
<dbReference type="STRING" id="1120989.SAMN02745227_00364"/>
<evidence type="ECO:0000313" key="2">
    <source>
        <dbReference type="Proteomes" id="UP000243547"/>
    </source>
</evidence>
<dbReference type="EMBL" id="FRAI01000005">
    <property type="protein sequence ID" value="SHJ66022.1"/>
    <property type="molecule type" value="Genomic_DNA"/>
</dbReference>
<dbReference type="AlphaFoldDB" id="A0A1M6L4B0"/>
<proteinExistence type="predicted"/>
<name>A0A1M6L4B0_9FIRM</name>